<evidence type="ECO:0000256" key="2">
    <source>
        <dbReference type="SAM" id="Phobius"/>
    </source>
</evidence>
<dbReference type="AlphaFoldDB" id="A0A328Q6L8"/>
<keyword evidence="2" id="KW-0472">Membrane</keyword>
<dbReference type="EMBL" id="NGJK01000093">
    <property type="protein sequence ID" value="RAP02409.1"/>
    <property type="molecule type" value="Genomic_DNA"/>
</dbReference>
<accession>A0A328Q6L8</accession>
<gene>
    <name evidence="3" type="ORF">CA615_07675</name>
</gene>
<evidence type="ECO:0000256" key="1">
    <source>
        <dbReference type="SAM" id="MobiDB-lite"/>
    </source>
</evidence>
<dbReference type="Proteomes" id="UP000248557">
    <property type="component" value="Unassembled WGS sequence"/>
</dbReference>
<comment type="caution">
    <text evidence="3">The sequence shown here is derived from an EMBL/GenBank/DDBJ whole genome shotgun (WGS) entry which is preliminary data.</text>
</comment>
<evidence type="ECO:0000313" key="3">
    <source>
        <dbReference type="EMBL" id="RAP02409.1"/>
    </source>
</evidence>
<feature type="region of interest" description="Disordered" evidence="1">
    <location>
        <begin position="95"/>
        <end position="125"/>
    </location>
</feature>
<keyword evidence="2" id="KW-1133">Transmembrane helix</keyword>
<reference evidence="3 4" key="1">
    <citation type="submission" date="2017-05" db="EMBL/GenBank/DDBJ databases">
        <title>Host range expansion of the Methanosphaera genus to humans and monogastric animals involves recent and extensive reduction in genome content.</title>
        <authorList>
            <person name="Hoedt E.C."/>
            <person name="Volmer J.G."/>
            <person name="Parks D.H."/>
            <person name="Rosewarne C.P."/>
            <person name="Denman S.E."/>
            <person name="Mcsweeney C.S."/>
            <person name="O Cuiv P."/>
            <person name="Hugenholtz P."/>
            <person name="Tyson G.W."/>
            <person name="Morrison M."/>
        </authorList>
    </citation>
    <scope>NUCLEOTIDE SEQUENCE [LARGE SCALE GENOMIC DNA]</scope>
    <source>
        <strain evidence="3 4">PA5</strain>
    </source>
</reference>
<feature type="transmembrane region" description="Helical" evidence="2">
    <location>
        <begin position="174"/>
        <end position="192"/>
    </location>
</feature>
<feature type="compositionally biased region" description="Basic and acidic residues" evidence="1">
    <location>
        <begin position="95"/>
        <end position="123"/>
    </location>
</feature>
<feature type="region of interest" description="Disordered" evidence="1">
    <location>
        <begin position="1"/>
        <end position="38"/>
    </location>
</feature>
<feature type="transmembrane region" description="Helical" evidence="2">
    <location>
        <begin position="212"/>
        <end position="230"/>
    </location>
</feature>
<name>A0A328Q6L8_9EURY</name>
<proteinExistence type="predicted"/>
<keyword evidence="2" id="KW-0812">Transmembrane</keyword>
<protein>
    <submittedName>
        <fullName evidence="3">Uncharacterized protein</fullName>
    </submittedName>
</protein>
<organism evidence="3 4">
    <name type="scientific">Methanosphaera stadtmanae</name>
    <dbReference type="NCBI Taxonomy" id="2317"/>
    <lineage>
        <taxon>Archaea</taxon>
        <taxon>Methanobacteriati</taxon>
        <taxon>Methanobacteriota</taxon>
        <taxon>Methanomada group</taxon>
        <taxon>Methanobacteria</taxon>
        <taxon>Methanobacteriales</taxon>
        <taxon>Methanobacteriaceae</taxon>
        <taxon>Methanosphaera</taxon>
    </lineage>
</organism>
<evidence type="ECO:0000313" key="4">
    <source>
        <dbReference type="Proteomes" id="UP000248557"/>
    </source>
</evidence>
<sequence length="261" mass="29337">MTVSNKDKNSNEDNHAEIDPLDELNKIDEPTIETEKDPLDVIDQQGAEFIPEYDSKSGAIVKENSSYKASKLMEVIDKVDINNDNEESTEIVEPKVKDNTKSEDVKEVKSEVKDKNEDEKFDSNKSLSKNKSTKIIDDVKVDENGVPLLNQFNTDRIKKKVSVSGNFKFNKNSLLQTAICVLGVIIFLIGVIQSFTEVITVSDHVINGEHESFAMGLILLGILIMVLAFYNKIISFLGLNEIANFDSNDEMPKPKHEKKEK</sequence>